<evidence type="ECO:0000313" key="1">
    <source>
        <dbReference type="EMBL" id="QED26618.1"/>
    </source>
</evidence>
<dbReference type="KEGG" id="bbae:FRD01_05030"/>
<evidence type="ECO:0000313" key="2">
    <source>
        <dbReference type="Proteomes" id="UP000321595"/>
    </source>
</evidence>
<protein>
    <submittedName>
        <fullName evidence="1">Uncharacterized protein</fullName>
    </submittedName>
</protein>
<sequence length="629" mass="70273">MDLRRKNRAHIPWRIVLWSLVLTVFVLDILNDTPLHASVEFPAETPVELTRDVASDVLLVLDYDAIRASGDSFSQRDFSAAWINTFEQELGPVRIATPKTLTRKSIEESSVVVLTSSVSKSVPDALISILRENLLDDRLLVVVERPEGLLRERFSADGKVGKQMGQTFTFVRDLQDPFKQELLQMPVDIEFIGSTSAREGAQTWLSIDGAPAIYETPIGKGKVITLEFDFGELMVATQQGQPKDDFSIARPEPRTWDLIRDPRLKQNAIPFADLLERYVVHTVIGSNRVLPFYWPFPAGKDGALVAVHTDSELGNGAAWMLRHEAENKRASTLLSTSDNLIDADTAQSVDQLGGDLGLLWRLQSTPHEILDRFGLGSIKPFAKAVVLETQLENLRKKASGPVNTSMIYDNWWTTDWETPLSALASKGVRVDLSYSQDQQSGFAFGTGLPFLALDRTGLPLSIREFPVTFPHGYRAGPNEEKLLQNSKNGHHQALVHVSAPVAFADFPDIQKFNAWLELTELAESFDHAYLSVNQFDAFQRARRSGTINSARSEREQELVIELTVEAKRRDLELGIPEVVDSKVFKLARPKGSESFGSTEFETRVVNYSGKTVRLIPLNSGFTTIEVVWQ</sequence>
<dbReference type="AlphaFoldDB" id="A0A5B8XNT9"/>
<proteinExistence type="predicted"/>
<dbReference type="RefSeq" id="WP_146958213.1">
    <property type="nucleotide sequence ID" value="NZ_CP042467.1"/>
</dbReference>
<accession>A0A5B8XNT9</accession>
<gene>
    <name evidence="1" type="ORF">FRD01_05030</name>
</gene>
<dbReference type="EMBL" id="CP042467">
    <property type="protein sequence ID" value="QED26618.1"/>
    <property type="molecule type" value="Genomic_DNA"/>
</dbReference>
<name>A0A5B8XNT9_9DELT</name>
<reference evidence="1 2" key="1">
    <citation type="submission" date="2019-08" db="EMBL/GenBank/DDBJ databases">
        <authorList>
            <person name="Liang Q."/>
        </authorList>
    </citation>
    <scope>NUCLEOTIDE SEQUENCE [LARGE SCALE GENOMIC DNA]</scope>
    <source>
        <strain evidence="1 2">V1718</strain>
    </source>
</reference>
<dbReference type="OrthoDB" id="505641at2"/>
<keyword evidence="2" id="KW-1185">Reference proteome</keyword>
<dbReference type="Proteomes" id="UP000321595">
    <property type="component" value="Chromosome"/>
</dbReference>
<organism evidence="1 2">
    <name type="scientific">Microvenator marinus</name>
    <dbReference type="NCBI Taxonomy" id="2600177"/>
    <lineage>
        <taxon>Bacteria</taxon>
        <taxon>Deltaproteobacteria</taxon>
        <taxon>Bradymonadales</taxon>
        <taxon>Microvenatoraceae</taxon>
        <taxon>Microvenator</taxon>
    </lineage>
</organism>